<dbReference type="KEGG" id="ztr:MYCGRDRAFT_33657"/>
<dbReference type="InterPro" id="IPR007125">
    <property type="entry name" value="H2A/H2B/H3"/>
</dbReference>
<dbReference type="InterPro" id="IPR000164">
    <property type="entry name" value="Histone_H3/CENP-A"/>
</dbReference>
<dbReference type="SUPFAM" id="SSF47113">
    <property type="entry name" value="Histone-fold"/>
    <property type="match status" value="1"/>
</dbReference>
<dbReference type="GO" id="GO:0003677">
    <property type="term" value="F:DNA binding"/>
    <property type="evidence" value="ECO:0007669"/>
    <property type="project" value="InterPro"/>
</dbReference>
<dbReference type="GO" id="GO:0030527">
    <property type="term" value="F:structural constituent of chromatin"/>
    <property type="evidence" value="ECO:0007669"/>
    <property type="project" value="InterPro"/>
</dbReference>
<comment type="subcellular location">
    <subcellularLocation>
        <location evidence="1">Chromosome</location>
    </subcellularLocation>
</comment>
<dbReference type="EMBL" id="CM001196">
    <property type="protein sequence ID" value="EGP91667.1"/>
    <property type="molecule type" value="Genomic_DNA"/>
</dbReference>
<dbReference type="HOGENOM" id="CLU_2518864_0_0_1"/>
<dbReference type="Proteomes" id="UP000008062">
    <property type="component" value="Chromosome 1"/>
</dbReference>
<dbReference type="GO" id="GO:0000786">
    <property type="term" value="C:nucleosome"/>
    <property type="evidence" value="ECO:0007669"/>
    <property type="project" value="UniProtKB-KW"/>
</dbReference>
<feature type="non-terminal residue" evidence="6">
    <location>
        <position position="1"/>
    </location>
</feature>
<evidence type="ECO:0000313" key="7">
    <source>
        <dbReference type="Proteomes" id="UP000008062"/>
    </source>
</evidence>
<dbReference type="GeneID" id="13398097"/>
<dbReference type="RefSeq" id="XP_003856691.1">
    <property type="nucleotide sequence ID" value="XM_003856643.1"/>
</dbReference>
<name>F9WX14_ZYMTI</name>
<evidence type="ECO:0000256" key="3">
    <source>
        <dbReference type="ARBA" id="ARBA00022454"/>
    </source>
</evidence>
<dbReference type="GO" id="GO:0046982">
    <property type="term" value="F:protein heterodimerization activity"/>
    <property type="evidence" value="ECO:0007669"/>
    <property type="project" value="InterPro"/>
</dbReference>
<evidence type="ECO:0000313" key="6">
    <source>
        <dbReference type="EMBL" id="EGP91667.1"/>
    </source>
</evidence>
<sequence>LFEDTNLCAIHAKRVTIQSKDIQLARRLRAWYISPSSTSQNSRHASDLSPALLLSRSICSCAIANAYLYIGSSIVQGQEGLHSCR</sequence>
<keyword evidence="7" id="KW-1185">Reference proteome</keyword>
<dbReference type="OrthoDB" id="842664at2759"/>
<dbReference type="InParanoid" id="F9WX14"/>
<organism evidence="6 7">
    <name type="scientific">Zymoseptoria tritici (strain CBS 115943 / IPO323)</name>
    <name type="common">Speckled leaf blotch fungus</name>
    <name type="synonym">Septoria tritici</name>
    <dbReference type="NCBI Taxonomy" id="336722"/>
    <lineage>
        <taxon>Eukaryota</taxon>
        <taxon>Fungi</taxon>
        <taxon>Dikarya</taxon>
        <taxon>Ascomycota</taxon>
        <taxon>Pezizomycotina</taxon>
        <taxon>Dothideomycetes</taxon>
        <taxon>Dothideomycetidae</taxon>
        <taxon>Mycosphaerellales</taxon>
        <taxon>Mycosphaerellaceae</taxon>
        <taxon>Zymoseptoria</taxon>
    </lineage>
</organism>
<keyword evidence="3" id="KW-0158">Chromosome</keyword>
<evidence type="ECO:0000256" key="2">
    <source>
        <dbReference type="ARBA" id="ARBA00010343"/>
    </source>
</evidence>
<proteinExistence type="inferred from homology"/>
<reference evidence="6 7" key="1">
    <citation type="journal article" date="2011" name="PLoS Genet.">
        <title>Finished genome of the fungal wheat pathogen Mycosphaerella graminicola reveals dispensome structure, chromosome plasticity, and stealth pathogenesis.</title>
        <authorList>
            <person name="Goodwin S.B."/>
            <person name="Ben M'barek S."/>
            <person name="Dhillon B."/>
            <person name="Wittenberg A.H.J."/>
            <person name="Crane C.F."/>
            <person name="Hane J.K."/>
            <person name="Foster A.J."/>
            <person name="Van der Lee T.A.J."/>
            <person name="Grimwood J."/>
            <person name="Aerts A."/>
            <person name="Antoniw J."/>
            <person name="Bailey A."/>
            <person name="Bluhm B."/>
            <person name="Bowler J."/>
            <person name="Bristow J."/>
            <person name="van der Burgt A."/>
            <person name="Canto-Canche B."/>
            <person name="Churchill A.C.L."/>
            <person name="Conde-Ferraez L."/>
            <person name="Cools H.J."/>
            <person name="Coutinho P.M."/>
            <person name="Csukai M."/>
            <person name="Dehal P."/>
            <person name="De Wit P."/>
            <person name="Donzelli B."/>
            <person name="van de Geest H.C."/>
            <person name="van Ham R.C.H.J."/>
            <person name="Hammond-Kosack K.E."/>
            <person name="Henrissat B."/>
            <person name="Kilian A."/>
            <person name="Kobayashi A.K."/>
            <person name="Koopmann E."/>
            <person name="Kourmpetis Y."/>
            <person name="Kuzniar A."/>
            <person name="Lindquist E."/>
            <person name="Lombard V."/>
            <person name="Maliepaard C."/>
            <person name="Martins N."/>
            <person name="Mehrabi R."/>
            <person name="Nap J.P.H."/>
            <person name="Ponomarenko A."/>
            <person name="Rudd J.J."/>
            <person name="Salamov A."/>
            <person name="Schmutz J."/>
            <person name="Schouten H.J."/>
            <person name="Shapiro H."/>
            <person name="Stergiopoulos I."/>
            <person name="Torriani S.F.F."/>
            <person name="Tu H."/>
            <person name="de Vries R.P."/>
            <person name="Waalwijk C."/>
            <person name="Ware S.B."/>
            <person name="Wiebenga A."/>
            <person name="Zwiers L.-H."/>
            <person name="Oliver R.P."/>
            <person name="Grigoriev I.V."/>
            <person name="Kema G.H.J."/>
        </authorList>
    </citation>
    <scope>NUCLEOTIDE SEQUENCE [LARGE SCALE GENOMIC DNA]</scope>
    <source>
        <strain evidence="7">CBS 115943 / IPO323</strain>
    </source>
</reference>
<feature type="domain" description="Core Histone H2A/H2B/H3" evidence="5">
    <location>
        <begin position="1"/>
        <end position="28"/>
    </location>
</feature>
<comment type="similarity">
    <text evidence="2">Belongs to the histone H3 family.</text>
</comment>
<evidence type="ECO:0000256" key="4">
    <source>
        <dbReference type="ARBA" id="ARBA00023269"/>
    </source>
</evidence>
<dbReference type="eggNOG" id="KOG1745">
    <property type="taxonomic scope" value="Eukaryota"/>
</dbReference>
<dbReference type="AlphaFoldDB" id="F9WX14"/>
<dbReference type="PANTHER" id="PTHR11426">
    <property type="entry name" value="HISTONE H3"/>
    <property type="match status" value="1"/>
</dbReference>
<keyword evidence="4" id="KW-0544">Nucleosome core</keyword>
<gene>
    <name evidence="6" type="ORF">MYCGRDRAFT_33657</name>
</gene>
<evidence type="ECO:0000259" key="5">
    <source>
        <dbReference type="Pfam" id="PF00125"/>
    </source>
</evidence>
<evidence type="ECO:0000256" key="1">
    <source>
        <dbReference type="ARBA" id="ARBA00004286"/>
    </source>
</evidence>
<dbReference type="InterPro" id="IPR009072">
    <property type="entry name" value="Histone-fold"/>
</dbReference>
<protein>
    <recommendedName>
        <fullName evidence="5">Core Histone H2A/H2B/H3 domain-containing protein</fullName>
    </recommendedName>
</protein>
<dbReference type="Gene3D" id="1.10.20.10">
    <property type="entry name" value="Histone, subunit A"/>
    <property type="match status" value="1"/>
</dbReference>
<keyword evidence="4" id="KW-0238">DNA-binding</keyword>
<accession>F9WX14</accession>
<dbReference type="Pfam" id="PF00125">
    <property type="entry name" value="Histone"/>
    <property type="match status" value="1"/>
</dbReference>